<sequence>MAAYPHKIFDTRQNIRHSPGLSRHPVFQPLRIPTKDLLTISYRALLLSMVNTASLLKIVYRSLLAVTAHCEILDRTVAPYTPPGFPPSSTSSSSPTYYPAPASNDSIQLLVITVSGCTVTIDFNKNETILALKRLIYDKDGTPLNAQRLHCNGRQLDDDRSIHSYGLSNLDCIHVCLRLRGGFLTTADRTKTQSNPSPPRPESQRCAAKWRSKQDMLTPIHSTVYEYELGAATIHRQIFPSVAELKDTAARHLSSKDVKKKGRITDHFSLAPGLAAARLEQKHVAEAIEKQIKAGGVGTVPIEKEDNVGCFVFKNYNSLAPWGEQRKVHDLNKLLKLYDADCALGVELQVQWDLARKEDRDLRLDRMLLPGKDKRAITSHNVHEKFNRSQYGGTSIATFDRLSQFVQSSGTDPHVLGRWSWMQVGAGQVST</sequence>
<dbReference type="EMBL" id="JALLPJ020000144">
    <property type="protein sequence ID" value="KAL3801153.1"/>
    <property type="molecule type" value="Genomic_DNA"/>
</dbReference>
<evidence type="ECO:0000313" key="3">
    <source>
        <dbReference type="Proteomes" id="UP001530400"/>
    </source>
</evidence>
<dbReference type="Pfam" id="PF00240">
    <property type="entry name" value="ubiquitin"/>
    <property type="match status" value="1"/>
</dbReference>
<dbReference type="InterPro" id="IPR019956">
    <property type="entry name" value="Ubiquitin_dom"/>
</dbReference>
<protein>
    <recommendedName>
        <fullName evidence="1">Ubiquitin-like domain-containing protein</fullName>
    </recommendedName>
</protein>
<evidence type="ECO:0000259" key="1">
    <source>
        <dbReference type="PROSITE" id="PS50053"/>
    </source>
</evidence>
<accession>A0ABD3QL59</accession>
<dbReference type="InterPro" id="IPR029071">
    <property type="entry name" value="Ubiquitin-like_domsf"/>
</dbReference>
<keyword evidence="3" id="KW-1185">Reference proteome</keyword>
<feature type="domain" description="Ubiquitin-like" evidence="1">
    <location>
        <begin position="107"/>
        <end position="182"/>
    </location>
</feature>
<dbReference type="InterPro" id="IPR050158">
    <property type="entry name" value="Ubiquitin_ubiquitin-like"/>
</dbReference>
<dbReference type="InterPro" id="IPR000626">
    <property type="entry name" value="Ubiquitin-like_dom"/>
</dbReference>
<proteinExistence type="predicted"/>
<dbReference type="PANTHER" id="PTHR10666">
    <property type="entry name" value="UBIQUITIN"/>
    <property type="match status" value="1"/>
</dbReference>
<dbReference type="PROSITE" id="PS50053">
    <property type="entry name" value="UBIQUITIN_2"/>
    <property type="match status" value="1"/>
</dbReference>
<evidence type="ECO:0000313" key="2">
    <source>
        <dbReference type="EMBL" id="KAL3801153.1"/>
    </source>
</evidence>
<dbReference type="PRINTS" id="PR00348">
    <property type="entry name" value="UBIQUITIN"/>
</dbReference>
<dbReference type="AlphaFoldDB" id="A0ABD3QL59"/>
<dbReference type="Gene3D" id="3.10.20.90">
    <property type="entry name" value="Phosphatidylinositol 3-kinase Catalytic Subunit, Chain A, domain 1"/>
    <property type="match status" value="1"/>
</dbReference>
<comment type="caution">
    <text evidence="2">The sequence shown here is derived from an EMBL/GenBank/DDBJ whole genome shotgun (WGS) entry which is preliminary data.</text>
</comment>
<name>A0ABD3QL59_9STRA</name>
<reference evidence="2 3" key="1">
    <citation type="submission" date="2024-10" db="EMBL/GenBank/DDBJ databases">
        <title>Updated reference genomes for cyclostephanoid diatoms.</title>
        <authorList>
            <person name="Roberts W.R."/>
            <person name="Alverson A.J."/>
        </authorList>
    </citation>
    <scope>NUCLEOTIDE SEQUENCE [LARGE SCALE GENOMIC DNA]</scope>
    <source>
        <strain evidence="2 3">AJA010-31</strain>
    </source>
</reference>
<gene>
    <name evidence="2" type="ORF">ACHAWO_002724</name>
</gene>
<dbReference type="SUPFAM" id="SSF54236">
    <property type="entry name" value="Ubiquitin-like"/>
    <property type="match status" value="1"/>
</dbReference>
<dbReference type="Proteomes" id="UP001530400">
    <property type="component" value="Unassembled WGS sequence"/>
</dbReference>
<dbReference type="SMART" id="SM00213">
    <property type="entry name" value="UBQ"/>
    <property type="match status" value="1"/>
</dbReference>
<organism evidence="2 3">
    <name type="scientific">Cyclotella atomus</name>
    <dbReference type="NCBI Taxonomy" id="382360"/>
    <lineage>
        <taxon>Eukaryota</taxon>
        <taxon>Sar</taxon>
        <taxon>Stramenopiles</taxon>
        <taxon>Ochrophyta</taxon>
        <taxon>Bacillariophyta</taxon>
        <taxon>Coscinodiscophyceae</taxon>
        <taxon>Thalassiosirophycidae</taxon>
        <taxon>Stephanodiscales</taxon>
        <taxon>Stephanodiscaceae</taxon>
        <taxon>Cyclotella</taxon>
    </lineage>
</organism>